<dbReference type="Pfam" id="PF00753">
    <property type="entry name" value="Lactamase_B"/>
    <property type="match status" value="1"/>
</dbReference>
<dbReference type="PANTHER" id="PTHR42978:SF6">
    <property type="entry name" value="QUORUM-QUENCHING LACTONASE YTNP-RELATED"/>
    <property type="match status" value="1"/>
</dbReference>
<accession>A0ABV7VQU3</accession>
<dbReference type="InterPro" id="IPR051013">
    <property type="entry name" value="MBL_superfamily_lactonases"/>
</dbReference>
<dbReference type="SMART" id="SM00849">
    <property type="entry name" value="Lactamase_B"/>
    <property type="match status" value="1"/>
</dbReference>
<keyword evidence="3" id="KW-0378">Hydrolase</keyword>
<dbReference type="EMBL" id="JBHRYJ010000009">
    <property type="protein sequence ID" value="MFC3678433.1"/>
    <property type="molecule type" value="Genomic_DNA"/>
</dbReference>
<evidence type="ECO:0000313" key="7">
    <source>
        <dbReference type="Proteomes" id="UP001595711"/>
    </source>
</evidence>
<dbReference type="Proteomes" id="UP001595711">
    <property type="component" value="Unassembled WGS sequence"/>
</dbReference>
<keyword evidence="2" id="KW-0479">Metal-binding</keyword>
<organism evidence="6 7">
    <name type="scientific">Ferrovibrio xuzhouensis</name>
    <dbReference type="NCBI Taxonomy" id="1576914"/>
    <lineage>
        <taxon>Bacteria</taxon>
        <taxon>Pseudomonadati</taxon>
        <taxon>Pseudomonadota</taxon>
        <taxon>Alphaproteobacteria</taxon>
        <taxon>Rhodospirillales</taxon>
        <taxon>Rhodospirillaceae</taxon>
        <taxon>Ferrovibrio</taxon>
    </lineage>
</organism>
<dbReference type="RefSeq" id="WP_379730067.1">
    <property type="nucleotide sequence ID" value="NZ_JBHRYJ010000009.1"/>
</dbReference>
<evidence type="ECO:0000256" key="4">
    <source>
        <dbReference type="ARBA" id="ARBA00022833"/>
    </source>
</evidence>
<dbReference type="PANTHER" id="PTHR42978">
    <property type="entry name" value="QUORUM-QUENCHING LACTONASE YTNP-RELATED-RELATED"/>
    <property type="match status" value="1"/>
</dbReference>
<name>A0ABV7VQU3_9PROT</name>
<gene>
    <name evidence="6" type="ORF">ACFOOQ_23000</name>
</gene>
<evidence type="ECO:0000313" key="6">
    <source>
        <dbReference type="EMBL" id="MFC3678433.1"/>
    </source>
</evidence>
<feature type="domain" description="Metallo-beta-lactamase" evidence="5">
    <location>
        <begin position="58"/>
        <end position="277"/>
    </location>
</feature>
<dbReference type="InterPro" id="IPR001279">
    <property type="entry name" value="Metallo-B-lactamas"/>
</dbReference>
<evidence type="ECO:0000256" key="2">
    <source>
        <dbReference type="ARBA" id="ARBA00022723"/>
    </source>
</evidence>
<keyword evidence="4" id="KW-0862">Zinc</keyword>
<sequence length="301" mass="34337">MKTQKIGEMTIDTVVEMSHKWFDATWLYPSITDEMIQRNKDWISEMLLDPVNHKVALSFHSFLIRTPNMNIIVDTCNGNHKPRLPKHPWFNMLASNEYLTSLANHDLNPEDIDVVMCTHLHTDHVGWNTRLVDGKWVPTFPNARYVWAKQEFDFLYEQYKANPDVPLASGSFNDSVLPVMEAGQVELVDMNHTVDTHLDDKVWMEAATGHTKGHIVIHVKGKDGHAVMTGDIFHHPIIFAEPNLSSLADFDPAQLLKTRVGIMEKCCDTDTLLMTGHFPVPTAGRLVSDKGNIRFRYCEEC</sequence>
<comment type="caution">
    <text evidence="6">The sequence shown here is derived from an EMBL/GenBank/DDBJ whole genome shotgun (WGS) entry which is preliminary data.</text>
</comment>
<proteinExistence type="inferred from homology"/>
<comment type="similarity">
    <text evidence="1">Belongs to the metallo-beta-lactamase superfamily.</text>
</comment>
<protein>
    <submittedName>
        <fullName evidence="6">MBL fold metallo-hydrolase</fullName>
    </submittedName>
</protein>
<evidence type="ECO:0000256" key="1">
    <source>
        <dbReference type="ARBA" id="ARBA00007749"/>
    </source>
</evidence>
<dbReference type="CDD" id="cd16277">
    <property type="entry name" value="metallo-hydrolase-like_MBL-fold"/>
    <property type="match status" value="1"/>
</dbReference>
<dbReference type="SUPFAM" id="SSF56281">
    <property type="entry name" value="Metallo-hydrolase/oxidoreductase"/>
    <property type="match status" value="1"/>
</dbReference>
<keyword evidence="7" id="KW-1185">Reference proteome</keyword>
<reference evidence="7" key="1">
    <citation type="journal article" date="2019" name="Int. J. Syst. Evol. Microbiol.">
        <title>The Global Catalogue of Microorganisms (GCM) 10K type strain sequencing project: providing services to taxonomists for standard genome sequencing and annotation.</title>
        <authorList>
            <consortium name="The Broad Institute Genomics Platform"/>
            <consortium name="The Broad Institute Genome Sequencing Center for Infectious Disease"/>
            <person name="Wu L."/>
            <person name="Ma J."/>
        </authorList>
    </citation>
    <scope>NUCLEOTIDE SEQUENCE [LARGE SCALE GENOMIC DNA]</scope>
    <source>
        <strain evidence="7">KCTC 42182</strain>
    </source>
</reference>
<dbReference type="InterPro" id="IPR036866">
    <property type="entry name" value="RibonucZ/Hydroxyglut_hydro"/>
</dbReference>
<evidence type="ECO:0000259" key="5">
    <source>
        <dbReference type="SMART" id="SM00849"/>
    </source>
</evidence>
<evidence type="ECO:0000256" key="3">
    <source>
        <dbReference type="ARBA" id="ARBA00022801"/>
    </source>
</evidence>
<dbReference type="Gene3D" id="3.60.15.10">
    <property type="entry name" value="Ribonuclease Z/Hydroxyacylglutathione hydrolase-like"/>
    <property type="match status" value="1"/>
</dbReference>